<dbReference type="GO" id="GO:0071555">
    <property type="term" value="P:cell wall organization"/>
    <property type="evidence" value="ECO:0007669"/>
    <property type="project" value="UniProtKB-KW"/>
</dbReference>
<sequence>MWLRHRRLFSKRSSPGFEVDPEEILMDAVNPADFDTDRLEGRIEFAISRGPFVAGLAIICLGIFVLFLRSGYLQIVRGSEFRQRAENNRLLSITLPSPRGLVYDINGAPLVKNTPSFEIVLKRDELPDDANLRILLGRALAGLLGKSDAEIAVSGFDPVADKKILPPELVIASDVTRDQAVDVQSRPKDFPGAFLRTRELRLYPSPAFSHVIGYVGRIDASQVRDVDGYSATDLIGKNGIELAYEKELRGTNGEQLIEVNSSGVALGELPKEEPVIGHSLVLNIDARLQEVVYNTLLHQLDAFGKTAGSAVVLDPRNGAVRALVSIPSFDPNILRRHISQSDYQRIFLTSSKPFFNRAISGVYPSGSVIKPMMAVAALEEKVIDPNRKIYDPGFISVPNPYSPGVESIFPDWRPQGWVDMRSALQWSANVYFYIIGGGYRDIKGLGISKIGEWMKKFGFGSLLGIDLPGEVAGLVPGPESIKKTRPKDPVWRLGDTYHASIGQGDFQTTPLQIAAMTAVVANGGTLWRPQVVSKVLDENGNMIQTIAPEVIRTHLADPASFQIAREGMRLVATEGTARAYFADFIVDVAGKTGTAETGFEKNTNGWFTAFAPYSNPEIVVVVVAEDVVANSAIATPVTRDIIQWYFTEGKKQATSSLLTAGD</sequence>
<evidence type="ECO:0000313" key="17">
    <source>
        <dbReference type="Proteomes" id="UP000177362"/>
    </source>
</evidence>
<dbReference type="GO" id="GO:0009002">
    <property type="term" value="F:serine-type D-Ala-D-Ala carboxypeptidase activity"/>
    <property type="evidence" value="ECO:0007669"/>
    <property type="project" value="InterPro"/>
</dbReference>
<evidence type="ECO:0000259" key="15">
    <source>
        <dbReference type="Pfam" id="PF03717"/>
    </source>
</evidence>
<dbReference type="STRING" id="1802271.A3C11_00875"/>
<comment type="caution">
    <text evidence="16">The sequence shown here is derived from an EMBL/GenBank/DDBJ whole genome shotgun (WGS) entry which is preliminary data.</text>
</comment>
<evidence type="ECO:0000256" key="5">
    <source>
        <dbReference type="ARBA" id="ARBA00022670"/>
    </source>
</evidence>
<name>A0A1G2KNP3_9BACT</name>
<dbReference type="InterPro" id="IPR036138">
    <property type="entry name" value="PBP_dimer_sf"/>
</dbReference>
<feature type="transmembrane region" description="Helical" evidence="13">
    <location>
        <begin position="52"/>
        <end position="72"/>
    </location>
</feature>
<keyword evidence="8" id="KW-0133">Cell shape</keyword>
<dbReference type="InterPro" id="IPR005311">
    <property type="entry name" value="PBP_dimer"/>
</dbReference>
<dbReference type="PANTHER" id="PTHR30627:SF2">
    <property type="entry name" value="PEPTIDOGLYCAN D,D-TRANSPEPTIDASE MRDA"/>
    <property type="match status" value="1"/>
</dbReference>
<feature type="domain" description="Penicillin-binding protein transpeptidase" evidence="14">
    <location>
        <begin position="308"/>
        <end position="643"/>
    </location>
</feature>
<proteinExistence type="predicted"/>
<dbReference type="InterPro" id="IPR012338">
    <property type="entry name" value="Beta-lactam/transpept-like"/>
</dbReference>
<dbReference type="Gene3D" id="3.90.1310.10">
    <property type="entry name" value="Penicillin-binding protein 2a (Domain 2)"/>
    <property type="match status" value="1"/>
</dbReference>
<evidence type="ECO:0000256" key="7">
    <source>
        <dbReference type="ARBA" id="ARBA00022801"/>
    </source>
</evidence>
<keyword evidence="10 13" id="KW-1133">Transmembrane helix</keyword>
<evidence type="ECO:0000256" key="1">
    <source>
        <dbReference type="ARBA" id="ARBA00004167"/>
    </source>
</evidence>
<accession>A0A1G2KNP3</accession>
<dbReference type="NCBIfam" id="TIGR03423">
    <property type="entry name" value="pbp2_mrdA"/>
    <property type="match status" value="1"/>
</dbReference>
<dbReference type="GO" id="GO:0008658">
    <property type="term" value="F:penicillin binding"/>
    <property type="evidence" value="ECO:0007669"/>
    <property type="project" value="InterPro"/>
</dbReference>
<organism evidence="16 17">
    <name type="scientific">Candidatus Sungbacteria bacterium RIFCSPHIGHO2_02_FULL_49_12</name>
    <dbReference type="NCBI Taxonomy" id="1802271"/>
    <lineage>
        <taxon>Bacteria</taxon>
        <taxon>Candidatus Sungiibacteriota</taxon>
    </lineage>
</organism>
<dbReference type="PANTHER" id="PTHR30627">
    <property type="entry name" value="PEPTIDOGLYCAN D,D-TRANSPEPTIDASE"/>
    <property type="match status" value="1"/>
</dbReference>
<dbReference type="InterPro" id="IPR001460">
    <property type="entry name" value="PCN-bd_Tpept"/>
</dbReference>
<dbReference type="InterPro" id="IPR017790">
    <property type="entry name" value="Penicillin-binding_protein_2"/>
</dbReference>
<evidence type="ECO:0000256" key="13">
    <source>
        <dbReference type="SAM" id="Phobius"/>
    </source>
</evidence>
<keyword evidence="11 13" id="KW-0472">Membrane</keyword>
<evidence type="ECO:0000256" key="3">
    <source>
        <dbReference type="ARBA" id="ARBA00022475"/>
    </source>
</evidence>
<keyword evidence="5" id="KW-0645">Protease</keyword>
<dbReference type="SUPFAM" id="SSF56519">
    <property type="entry name" value="Penicillin binding protein dimerisation domain"/>
    <property type="match status" value="1"/>
</dbReference>
<evidence type="ECO:0000313" key="16">
    <source>
        <dbReference type="EMBL" id="OHA01013.1"/>
    </source>
</evidence>
<keyword evidence="4" id="KW-0997">Cell inner membrane</keyword>
<evidence type="ECO:0000256" key="9">
    <source>
        <dbReference type="ARBA" id="ARBA00022984"/>
    </source>
</evidence>
<evidence type="ECO:0000256" key="6">
    <source>
        <dbReference type="ARBA" id="ARBA00022692"/>
    </source>
</evidence>
<dbReference type="AlphaFoldDB" id="A0A1G2KNP3"/>
<dbReference type="InterPro" id="IPR050515">
    <property type="entry name" value="Beta-lactam/transpept"/>
</dbReference>
<dbReference type="GO" id="GO:0009252">
    <property type="term" value="P:peptidoglycan biosynthetic process"/>
    <property type="evidence" value="ECO:0007669"/>
    <property type="project" value="UniProtKB-KW"/>
</dbReference>
<dbReference type="Proteomes" id="UP000177362">
    <property type="component" value="Unassembled WGS sequence"/>
</dbReference>
<dbReference type="GO" id="GO:0008360">
    <property type="term" value="P:regulation of cell shape"/>
    <property type="evidence" value="ECO:0007669"/>
    <property type="project" value="UniProtKB-KW"/>
</dbReference>
<dbReference type="GO" id="GO:0005886">
    <property type="term" value="C:plasma membrane"/>
    <property type="evidence" value="ECO:0007669"/>
    <property type="project" value="UniProtKB-SubCell"/>
</dbReference>
<keyword evidence="7" id="KW-0378">Hydrolase</keyword>
<keyword evidence="9" id="KW-0573">Peptidoglycan synthesis</keyword>
<keyword evidence="6 13" id="KW-0812">Transmembrane</keyword>
<protein>
    <submittedName>
        <fullName evidence="16">Penicillin-binding protein 2</fullName>
    </submittedName>
</protein>
<keyword evidence="3" id="KW-1003">Cell membrane</keyword>
<reference evidence="16 17" key="1">
    <citation type="journal article" date="2016" name="Nat. Commun.">
        <title>Thousands of microbial genomes shed light on interconnected biogeochemical processes in an aquifer system.</title>
        <authorList>
            <person name="Anantharaman K."/>
            <person name="Brown C.T."/>
            <person name="Hug L.A."/>
            <person name="Sharon I."/>
            <person name="Castelle C.J."/>
            <person name="Probst A.J."/>
            <person name="Thomas B.C."/>
            <person name="Singh A."/>
            <person name="Wilkins M.J."/>
            <person name="Karaoz U."/>
            <person name="Brodie E.L."/>
            <person name="Williams K.H."/>
            <person name="Hubbard S.S."/>
            <person name="Banfield J.F."/>
        </authorList>
    </citation>
    <scope>NUCLEOTIDE SEQUENCE [LARGE SCALE GENOMIC DNA]</scope>
</reference>
<dbReference type="Gene3D" id="3.30.1390.30">
    <property type="entry name" value="Penicillin-binding protein 2a, domain 3"/>
    <property type="match status" value="1"/>
</dbReference>
<feature type="domain" description="Penicillin-binding protein dimerisation" evidence="15">
    <location>
        <begin position="95"/>
        <end position="268"/>
    </location>
</feature>
<dbReference type="Pfam" id="PF00905">
    <property type="entry name" value="Transpeptidase"/>
    <property type="match status" value="1"/>
</dbReference>
<evidence type="ECO:0000256" key="2">
    <source>
        <dbReference type="ARBA" id="ARBA00004236"/>
    </source>
</evidence>
<dbReference type="SUPFAM" id="SSF56601">
    <property type="entry name" value="beta-lactamase/transpeptidase-like"/>
    <property type="match status" value="1"/>
</dbReference>
<dbReference type="Gene3D" id="3.40.710.10">
    <property type="entry name" value="DD-peptidase/beta-lactamase superfamily"/>
    <property type="match status" value="1"/>
</dbReference>
<evidence type="ECO:0000259" key="14">
    <source>
        <dbReference type="Pfam" id="PF00905"/>
    </source>
</evidence>
<evidence type="ECO:0000256" key="4">
    <source>
        <dbReference type="ARBA" id="ARBA00022519"/>
    </source>
</evidence>
<dbReference type="Pfam" id="PF03717">
    <property type="entry name" value="PBP_dimer"/>
    <property type="match status" value="1"/>
</dbReference>
<dbReference type="EMBL" id="MHQJ01000030">
    <property type="protein sequence ID" value="OHA01013.1"/>
    <property type="molecule type" value="Genomic_DNA"/>
</dbReference>
<evidence type="ECO:0000256" key="11">
    <source>
        <dbReference type="ARBA" id="ARBA00023136"/>
    </source>
</evidence>
<comment type="subcellular location">
    <subcellularLocation>
        <location evidence="2">Cell membrane</location>
    </subcellularLocation>
    <subcellularLocation>
        <location evidence="1">Membrane</location>
        <topology evidence="1">Single-pass membrane protein</topology>
    </subcellularLocation>
</comment>
<keyword evidence="12" id="KW-0961">Cell wall biogenesis/degradation</keyword>
<evidence type="ECO:0000256" key="8">
    <source>
        <dbReference type="ARBA" id="ARBA00022960"/>
    </source>
</evidence>
<gene>
    <name evidence="16" type="ORF">A3C11_00875</name>
</gene>
<evidence type="ECO:0000256" key="10">
    <source>
        <dbReference type="ARBA" id="ARBA00022989"/>
    </source>
</evidence>
<dbReference type="GO" id="GO:0071972">
    <property type="term" value="F:peptidoglycan L,D-transpeptidase activity"/>
    <property type="evidence" value="ECO:0007669"/>
    <property type="project" value="TreeGrafter"/>
</dbReference>
<dbReference type="GO" id="GO:0006508">
    <property type="term" value="P:proteolysis"/>
    <property type="evidence" value="ECO:0007669"/>
    <property type="project" value="UniProtKB-KW"/>
</dbReference>
<evidence type="ECO:0000256" key="12">
    <source>
        <dbReference type="ARBA" id="ARBA00023316"/>
    </source>
</evidence>